<keyword evidence="2" id="KW-1185">Reference proteome</keyword>
<protein>
    <submittedName>
        <fullName evidence="1">16405_t:CDS:1</fullName>
    </submittedName>
</protein>
<accession>A0ACA9MTY4</accession>
<gene>
    <name evidence="1" type="ORF">ACOLOM_LOCUS7105</name>
</gene>
<reference evidence="1" key="1">
    <citation type="submission" date="2021-06" db="EMBL/GenBank/DDBJ databases">
        <authorList>
            <person name="Kallberg Y."/>
            <person name="Tangrot J."/>
            <person name="Rosling A."/>
        </authorList>
    </citation>
    <scope>NUCLEOTIDE SEQUENCE</scope>
    <source>
        <strain evidence="1">CL356</strain>
    </source>
</reference>
<proteinExistence type="predicted"/>
<dbReference type="Proteomes" id="UP000789525">
    <property type="component" value="Unassembled WGS sequence"/>
</dbReference>
<evidence type="ECO:0000313" key="2">
    <source>
        <dbReference type="Proteomes" id="UP000789525"/>
    </source>
</evidence>
<organism evidence="1 2">
    <name type="scientific">Acaulospora colombiana</name>
    <dbReference type="NCBI Taxonomy" id="27376"/>
    <lineage>
        <taxon>Eukaryota</taxon>
        <taxon>Fungi</taxon>
        <taxon>Fungi incertae sedis</taxon>
        <taxon>Mucoromycota</taxon>
        <taxon>Glomeromycotina</taxon>
        <taxon>Glomeromycetes</taxon>
        <taxon>Diversisporales</taxon>
        <taxon>Acaulosporaceae</taxon>
        <taxon>Acaulospora</taxon>
    </lineage>
</organism>
<feature type="non-terminal residue" evidence="1">
    <location>
        <position position="1"/>
    </location>
</feature>
<sequence length="160" mass="18304">RLGGRFGGVVEEGVQDDTIEYKIKMESIEGHRVDEESEWKLFDTRLLAKRGTSTGGQKDFFVRTLMSRLNIGEKKLPIKNCGQKGDSAPQGMRRNDGEDELDLEFVKRSSEERKRKERSDSGTIRNGYYRGLTDVLVSGSSPYEGWMMEERCTNEGQTRR</sequence>
<comment type="caution">
    <text evidence="1">The sequence shown here is derived from an EMBL/GenBank/DDBJ whole genome shotgun (WGS) entry which is preliminary data.</text>
</comment>
<name>A0ACA9MTY4_9GLOM</name>
<dbReference type="EMBL" id="CAJVPT010015766">
    <property type="protein sequence ID" value="CAG8613945.1"/>
    <property type="molecule type" value="Genomic_DNA"/>
</dbReference>
<evidence type="ECO:0000313" key="1">
    <source>
        <dbReference type="EMBL" id="CAG8613945.1"/>
    </source>
</evidence>